<keyword evidence="4" id="KW-1185">Reference proteome</keyword>
<dbReference type="CDD" id="cd00051">
    <property type="entry name" value="EFh"/>
    <property type="match status" value="1"/>
</dbReference>
<sequence length="113" mass="12444">MFAETLPSFGPVAFSAYDTNKDGQISPAEFNAVKEKRMTQKAEQGRLMMNAKNSPSFSDVDTNGDGIISQNELQIHQQARFQNRVNQKNNMMNGQGMGKGMGQGMAPGKGRNW</sequence>
<evidence type="ECO:0000259" key="2">
    <source>
        <dbReference type="PROSITE" id="PS50222"/>
    </source>
</evidence>
<dbReference type="InterPro" id="IPR018247">
    <property type="entry name" value="EF_Hand_1_Ca_BS"/>
</dbReference>
<evidence type="ECO:0000256" key="1">
    <source>
        <dbReference type="SAM" id="MobiDB-lite"/>
    </source>
</evidence>
<dbReference type="EMBL" id="VANU01000006">
    <property type="protein sequence ID" value="TLP36349.1"/>
    <property type="molecule type" value="Genomic_DNA"/>
</dbReference>
<dbReference type="PROSITE" id="PS50222">
    <property type="entry name" value="EF_HAND_2"/>
    <property type="match status" value="1"/>
</dbReference>
<dbReference type="InterPro" id="IPR011992">
    <property type="entry name" value="EF-hand-dom_pair"/>
</dbReference>
<evidence type="ECO:0000313" key="3">
    <source>
        <dbReference type="EMBL" id="TLP36349.1"/>
    </source>
</evidence>
<reference evidence="3 4" key="1">
    <citation type="submission" date="2019-05" db="EMBL/GenBank/DDBJ databases">
        <title>Arcobacter sp. nov., isolated from sea sediment.</title>
        <authorList>
            <person name="Kim W."/>
        </authorList>
    </citation>
    <scope>NUCLEOTIDE SEQUENCE [LARGE SCALE GENOMIC DNA]</scope>
    <source>
        <strain evidence="3 4">CAU 1517</strain>
    </source>
</reference>
<feature type="domain" description="EF-hand" evidence="2">
    <location>
        <begin position="13"/>
        <end position="40"/>
    </location>
</feature>
<dbReference type="Proteomes" id="UP000308901">
    <property type="component" value="Unassembled WGS sequence"/>
</dbReference>
<proteinExistence type="predicted"/>
<dbReference type="SUPFAM" id="SSF47473">
    <property type="entry name" value="EF-hand"/>
    <property type="match status" value="1"/>
</dbReference>
<dbReference type="Gene3D" id="1.10.238.10">
    <property type="entry name" value="EF-hand"/>
    <property type="match status" value="2"/>
</dbReference>
<evidence type="ECO:0000313" key="4">
    <source>
        <dbReference type="Proteomes" id="UP000308901"/>
    </source>
</evidence>
<comment type="caution">
    <text evidence="3">The sequence shown here is derived from an EMBL/GenBank/DDBJ whole genome shotgun (WGS) entry which is preliminary data.</text>
</comment>
<feature type="compositionally biased region" description="Gly residues" evidence="1">
    <location>
        <begin position="95"/>
        <end position="107"/>
    </location>
</feature>
<feature type="compositionally biased region" description="Polar residues" evidence="1">
    <location>
        <begin position="51"/>
        <end position="61"/>
    </location>
</feature>
<dbReference type="Pfam" id="PF13202">
    <property type="entry name" value="EF-hand_5"/>
    <property type="match status" value="2"/>
</dbReference>
<gene>
    <name evidence="3" type="ORF">FDK22_13535</name>
</gene>
<name>A0A5R8XYI1_9BACT</name>
<organism evidence="3 4">
    <name type="scientific">Arcobacter arenosus</name>
    <dbReference type="NCBI Taxonomy" id="2576037"/>
    <lineage>
        <taxon>Bacteria</taxon>
        <taxon>Pseudomonadati</taxon>
        <taxon>Campylobacterota</taxon>
        <taxon>Epsilonproteobacteria</taxon>
        <taxon>Campylobacterales</taxon>
        <taxon>Arcobacteraceae</taxon>
        <taxon>Arcobacter</taxon>
    </lineage>
</organism>
<feature type="region of interest" description="Disordered" evidence="1">
    <location>
        <begin position="89"/>
        <end position="113"/>
    </location>
</feature>
<dbReference type="GO" id="GO:0005509">
    <property type="term" value="F:calcium ion binding"/>
    <property type="evidence" value="ECO:0007669"/>
    <property type="project" value="InterPro"/>
</dbReference>
<dbReference type="PROSITE" id="PS00018">
    <property type="entry name" value="EF_HAND_1"/>
    <property type="match status" value="2"/>
</dbReference>
<accession>A0A5R8XYI1</accession>
<dbReference type="AlphaFoldDB" id="A0A5R8XYI1"/>
<feature type="region of interest" description="Disordered" evidence="1">
    <location>
        <begin position="15"/>
        <end position="40"/>
    </location>
</feature>
<feature type="region of interest" description="Disordered" evidence="1">
    <location>
        <begin position="46"/>
        <end position="65"/>
    </location>
</feature>
<dbReference type="InterPro" id="IPR002048">
    <property type="entry name" value="EF_hand_dom"/>
</dbReference>
<protein>
    <submittedName>
        <fullName evidence="3">EF-hand domain-containing protein</fullName>
    </submittedName>
</protein>
<dbReference type="OrthoDB" id="5349073at2"/>